<dbReference type="PANTHER" id="PTHR43289">
    <property type="entry name" value="MITOGEN-ACTIVATED PROTEIN KINASE KINASE KINASE 20-RELATED"/>
    <property type="match status" value="1"/>
</dbReference>
<dbReference type="InterPro" id="IPR008271">
    <property type="entry name" value="Ser/Thr_kinase_AS"/>
</dbReference>
<dbReference type="PANTHER" id="PTHR43289:SF6">
    <property type="entry name" value="SERINE_THREONINE-PROTEIN KINASE NEKL-3"/>
    <property type="match status" value="1"/>
</dbReference>
<feature type="repeat" description="WD" evidence="7">
    <location>
        <begin position="556"/>
        <end position="597"/>
    </location>
</feature>
<dbReference type="PROSITE" id="PS00108">
    <property type="entry name" value="PROTEIN_KINASE_ST"/>
    <property type="match status" value="1"/>
</dbReference>
<dbReference type="Pfam" id="PF00400">
    <property type="entry name" value="WD40"/>
    <property type="match status" value="1"/>
</dbReference>
<evidence type="ECO:0000259" key="10">
    <source>
        <dbReference type="PROSITE" id="PS50011"/>
    </source>
</evidence>
<reference evidence="11 12" key="1">
    <citation type="submission" date="2023-06" db="EMBL/GenBank/DDBJ databases">
        <title>Roseiconus lacunae JC819 isolated from Gulf of Mannar region, Tamil Nadu.</title>
        <authorList>
            <person name="Pk S."/>
            <person name="Ch S."/>
            <person name="Ch V.R."/>
        </authorList>
    </citation>
    <scope>NUCLEOTIDE SEQUENCE [LARGE SCALE GENOMIC DNA]</scope>
    <source>
        <strain evidence="11 12">JC819</strain>
    </source>
</reference>
<gene>
    <name evidence="11" type="ORF">QTN89_26665</name>
</gene>
<dbReference type="InterPro" id="IPR000719">
    <property type="entry name" value="Prot_kinase_dom"/>
</dbReference>
<feature type="compositionally biased region" description="Polar residues" evidence="9">
    <location>
        <begin position="822"/>
        <end position="839"/>
    </location>
</feature>
<feature type="binding site" evidence="8">
    <location>
        <position position="141"/>
    </location>
    <ligand>
        <name>ATP</name>
        <dbReference type="ChEBI" id="CHEBI:30616"/>
    </ligand>
</feature>
<organism evidence="11 12">
    <name type="scientific">Roseiconus lacunae</name>
    <dbReference type="NCBI Taxonomy" id="2605694"/>
    <lineage>
        <taxon>Bacteria</taxon>
        <taxon>Pseudomonadati</taxon>
        <taxon>Planctomycetota</taxon>
        <taxon>Planctomycetia</taxon>
        <taxon>Pirellulales</taxon>
        <taxon>Pirellulaceae</taxon>
        <taxon>Roseiconus</taxon>
    </lineage>
</organism>
<evidence type="ECO:0000313" key="11">
    <source>
        <dbReference type="EMBL" id="MDM4019065.1"/>
    </source>
</evidence>
<keyword evidence="3" id="KW-0677">Repeat</keyword>
<feature type="region of interest" description="Disordered" evidence="9">
    <location>
        <begin position="1193"/>
        <end position="1245"/>
    </location>
</feature>
<dbReference type="PROSITE" id="PS00678">
    <property type="entry name" value="WD_REPEATS_1"/>
    <property type="match status" value="1"/>
</dbReference>
<comment type="caution">
    <text evidence="11">The sequence shown here is derived from an EMBL/GenBank/DDBJ whole genome shotgun (WGS) entry which is preliminary data.</text>
</comment>
<dbReference type="Gene3D" id="2.130.10.10">
    <property type="entry name" value="YVTN repeat-like/Quinoprotein amine dehydrogenase"/>
    <property type="match status" value="4"/>
</dbReference>
<keyword evidence="5 11" id="KW-0418">Kinase</keyword>
<evidence type="ECO:0000256" key="1">
    <source>
        <dbReference type="ARBA" id="ARBA00022574"/>
    </source>
</evidence>
<dbReference type="SMART" id="SM00320">
    <property type="entry name" value="WD40"/>
    <property type="match status" value="8"/>
</dbReference>
<dbReference type="EMBL" id="JASZZN010000030">
    <property type="protein sequence ID" value="MDM4019065.1"/>
    <property type="molecule type" value="Genomic_DNA"/>
</dbReference>
<dbReference type="InterPro" id="IPR011009">
    <property type="entry name" value="Kinase-like_dom_sf"/>
</dbReference>
<accession>A0ABT7PRC8</accession>
<keyword evidence="2" id="KW-0808">Transferase</keyword>
<dbReference type="Gene3D" id="1.10.510.10">
    <property type="entry name" value="Transferase(Phosphotransferase) domain 1"/>
    <property type="match status" value="1"/>
</dbReference>
<evidence type="ECO:0000256" key="7">
    <source>
        <dbReference type="PROSITE-ProRule" id="PRU00221"/>
    </source>
</evidence>
<dbReference type="InterPro" id="IPR017441">
    <property type="entry name" value="Protein_kinase_ATP_BS"/>
</dbReference>
<evidence type="ECO:0000256" key="4">
    <source>
        <dbReference type="ARBA" id="ARBA00022741"/>
    </source>
</evidence>
<dbReference type="PROSITE" id="PS50082">
    <property type="entry name" value="WD_REPEATS_2"/>
    <property type="match status" value="1"/>
</dbReference>
<evidence type="ECO:0000256" key="6">
    <source>
        <dbReference type="ARBA" id="ARBA00022840"/>
    </source>
</evidence>
<protein>
    <submittedName>
        <fullName evidence="11">WD40 repeat domain-containing serine/threonine-protein kinase</fullName>
    </submittedName>
</protein>
<keyword evidence="1 7" id="KW-0853">WD repeat</keyword>
<feature type="compositionally biased region" description="Polar residues" evidence="9">
    <location>
        <begin position="1210"/>
        <end position="1219"/>
    </location>
</feature>
<dbReference type="GO" id="GO:0016301">
    <property type="term" value="F:kinase activity"/>
    <property type="evidence" value="ECO:0007669"/>
    <property type="project" value="UniProtKB-KW"/>
</dbReference>
<name>A0ABT7PRC8_9BACT</name>
<evidence type="ECO:0000256" key="3">
    <source>
        <dbReference type="ARBA" id="ARBA00022737"/>
    </source>
</evidence>
<dbReference type="InterPro" id="IPR001680">
    <property type="entry name" value="WD40_rpt"/>
</dbReference>
<evidence type="ECO:0000256" key="8">
    <source>
        <dbReference type="PROSITE-ProRule" id="PRU10141"/>
    </source>
</evidence>
<dbReference type="InterPro" id="IPR015943">
    <property type="entry name" value="WD40/YVTN_repeat-like_dom_sf"/>
</dbReference>
<proteinExistence type="predicted"/>
<dbReference type="InterPro" id="IPR036322">
    <property type="entry name" value="WD40_repeat_dom_sf"/>
</dbReference>
<keyword evidence="12" id="KW-1185">Reference proteome</keyword>
<dbReference type="PROSITE" id="PS50011">
    <property type="entry name" value="PROTEIN_KINASE_DOM"/>
    <property type="match status" value="1"/>
</dbReference>
<evidence type="ECO:0000313" key="12">
    <source>
        <dbReference type="Proteomes" id="UP001239462"/>
    </source>
</evidence>
<dbReference type="Gene3D" id="3.30.200.20">
    <property type="entry name" value="Phosphorylase Kinase, domain 1"/>
    <property type="match status" value="1"/>
</dbReference>
<feature type="region of interest" description="Disordered" evidence="9">
    <location>
        <begin position="790"/>
        <end position="841"/>
    </location>
</feature>
<feature type="domain" description="Protein kinase" evidence="10">
    <location>
        <begin position="112"/>
        <end position="373"/>
    </location>
</feature>
<keyword evidence="6 8" id="KW-0067">ATP-binding</keyword>
<dbReference type="Proteomes" id="UP001239462">
    <property type="component" value="Unassembled WGS sequence"/>
</dbReference>
<dbReference type="SMART" id="SM00220">
    <property type="entry name" value="S_TKc"/>
    <property type="match status" value="1"/>
</dbReference>
<dbReference type="SUPFAM" id="SSF56112">
    <property type="entry name" value="Protein kinase-like (PK-like)"/>
    <property type="match status" value="1"/>
</dbReference>
<evidence type="ECO:0000256" key="5">
    <source>
        <dbReference type="ARBA" id="ARBA00022777"/>
    </source>
</evidence>
<dbReference type="PROSITE" id="PS00107">
    <property type="entry name" value="PROTEIN_KINASE_ATP"/>
    <property type="match status" value="1"/>
</dbReference>
<dbReference type="SUPFAM" id="SSF50978">
    <property type="entry name" value="WD40 repeat-like"/>
    <property type="match status" value="2"/>
</dbReference>
<dbReference type="Pfam" id="PF00069">
    <property type="entry name" value="Pkinase"/>
    <property type="match status" value="1"/>
</dbReference>
<evidence type="ECO:0000256" key="2">
    <source>
        <dbReference type="ARBA" id="ARBA00022679"/>
    </source>
</evidence>
<dbReference type="RefSeq" id="WP_289167107.1">
    <property type="nucleotide sequence ID" value="NZ_JASZZN010000030.1"/>
</dbReference>
<keyword evidence="4 8" id="KW-0547">Nucleotide-binding</keyword>
<dbReference type="CDD" id="cd14014">
    <property type="entry name" value="STKc_PknB_like"/>
    <property type="match status" value="1"/>
</dbReference>
<dbReference type="InterPro" id="IPR019775">
    <property type="entry name" value="WD40_repeat_CS"/>
</dbReference>
<evidence type="ECO:0000256" key="9">
    <source>
        <dbReference type="SAM" id="MobiDB-lite"/>
    </source>
</evidence>
<sequence length="1352" mass="148762">MNSGEPDPANDPVEDSREKWITIDRLCDAYEASLQEGRAERAPFLVGVPPSWRDQLTQELDAIDAAYRDAKETREQTVTASPGEVGSRRLPKQSRLAELATLDSDKVWLGRFEIRKRLGTGATGSVWCARDARLARWVALKVPHATRVMSETSAARFQTEARAAAAISHPNVVQVHEVLIEDGLPILIQQWIDGPSLAQYLKEHGPIEFELAADWMAQVSDAVAAAHDCGIVHRDLKPANVMLDKNRPMVLDFGLASYPQLSSGLTSEGTLLGTPAYMSPEQADGGEDANKPTTDIYAIGVILYEMLTGAPPFVGKTREVLQASRNTIPVSPRSRRAGVPRDLETITLRCLAKNPAARYRNAAELRDDLQRFRRREPIRARKVSPLENILVWARLHPVASLLWTMVPLILMLAMFLVVSRSQQSRLVDKLIEESDENRELVSERYMVQLARASQELSGGDRSRGLALLRDIPPQARRWEWELLDMMSHSPAEAILDGERYKDFGAAINALELSLAGKSLFAATEDGKVLRWKLPDTKRLFSKNPRQRPRFERPEVMIDDTVRTTDLAVSVDGHWLASCDSDGRVRIWDLTENELAQTIEQTGLNNAYAVAFSPDGKQLVIGGGAKKTANRAADMAGWLSRFRLSDDRRFVQADRQRWDRPAVTSLVFTRPDEFYCTRGRPVATGQLLDFSDAGLVQRWTITEDRMRPEKVVWRGGAMNGLDFHAPSNRIAWSGEDGVVFVRSLDNDTAKSMCHFRAGTVPITQVRFAPSGQELAVTNVNGGVSRWKIGLPVPIDRPTQPNADPKQAETQPIAESSDGAIETVKTSDGQATSTEPPSRSQPMEDVRHVKDYFGHEAAVRDLVYLPPPMLKPREEKSYYPLAYLITAADDGDVLKWGHEDHQCIATTEVPNHGLYDAKWLSNDRLVTLSNNHRKSFLPSYQPRSLGTIGIDHRTIKHARKLSLLPSDEALTLETILSDAPNAPFAAMCSERIFILQPGNAKPLHQFDAPVVPKAKTTFTALALIDQRFLIAATARVFRVTRATATELVVRERHAHLWLYDLQHPKSIKQLKLPGREYVSSLVHSRDHSLLLIGTARGGILTLPFDPVIAATADRTVKRSNESSNTTTDMPVIEEVSDGAVGTGFSNLEPNRIPGHRGGVLEMVLLDRDRLASVGRDGICRIWSLPTLAKMIAAGESDASTKQTGPAPERAQVSESPATQTVAPPEAATQGPAASDKAATHNSGAGKAAKVGAVQGNASDSDERAVVAKLMVSTLPVTEIAVNTDGTRIATVDEAHVIRVWDTRSGLELVSIGPRKANVISIEFSPDSEKLLIAEPTGVVNVIWLHGKPQVAAAN</sequence>